<accession>X1MV69</accession>
<dbReference type="Gene3D" id="1.10.443.10">
    <property type="entry name" value="Intergrase catalytic core"/>
    <property type="match status" value="1"/>
</dbReference>
<proteinExistence type="predicted"/>
<dbReference type="GO" id="GO:0015074">
    <property type="term" value="P:DNA integration"/>
    <property type="evidence" value="ECO:0007669"/>
    <property type="project" value="InterPro"/>
</dbReference>
<organism evidence="3">
    <name type="scientific">marine sediment metagenome</name>
    <dbReference type="NCBI Taxonomy" id="412755"/>
    <lineage>
        <taxon>unclassified sequences</taxon>
        <taxon>metagenomes</taxon>
        <taxon>ecological metagenomes</taxon>
    </lineage>
</organism>
<dbReference type="InterPro" id="IPR011010">
    <property type="entry name" value="DNA_brk_join_enz"/>
</dbReference>
<name>X1MV69_9ZZZZ</name>
<evidence type="ECO:0000256" key="1">
    <source>
        <dbReference type="ARBA" id="ARBA00023172"/>
    </source>
</evidence>
<reference evidence="3" key="1">
    <citation type="journal article" date="2014" name="Front. Microbiol.">
        <title>High frequency of phylogenetically diverse reductive dehalogenase-homologous genes in deep subseafloor sedimentary metagenomes.</title>
        <authorList>
            <person name="Kawai M."/>
            <person name="Futagami T."/>
            <person name="Toyoda A."/>
            <person name="Takaki Y."/>
            <person name="Nishi S."/>
            <person name="Hori S."/>
            <person name="Arai W."/>
            <person name="Tsubouchi T."/>
            <person name="Morono Y."/>
            <person name="Uchiyama I."/>
            <person name="Ito T."/>
            <person name="Fujiyama A."/>
            <person name="Inagaki F."/>
            <person name="Takami H."/>
        </authorList>
    </citation>
    <scope>NUCLEOTIDE SEQUENCE</scope>
    <source>
        <strain evidence="3">Expedition CK06-06</strain>
    </source>
</reference>
<evidence type="ECO:0000259" key="2">
    <source>
        <dbReference type="PROSITE" id="PS51898"/>
    </source>
</evidence>
<dbReference type="InterPro" id="IPR050090">
    <property type="entry name" value="Tyrosine_recombinase_XerCD"/>
</dbReference>
<evidence type="ECO:0000313" key="3">
    <source>
        <dbReference type="EMBL" id="GAI18600.1"/>
    </source>
</evidence>
<dbReference type="Pfam" id="PF00589">
    <property type="entry name" value="Phage_integrase"/>
    <property type="match status" value="1"/>
</dbReference>
<dbReference type="EMBL" id="BARV01020854">
    <property type="protein sequence ID" value="GAI18600.1"/>
    <property type="molecule type" value="Genomic_DNA"/>
</dbReference>
<sequence>MLDFESNTVTIHSGKGDKDRIVMLPKNIKPDLKEHISLCKNQYLNDLELAHGLVKLPDALSKKYPNASKEWGWHWIFPAKDHYIDKINGNIYKHHIHESNFQKAIKNASRKTNIAKQISAHTLRHSFATHLLESGVNIRVVQELLGHKQIETTKIYTHVILEYKNKIKSPLDYL</sequence>
<keyword evidence="1" id="KW-0233">DNA recombination</keyword>
<dbReference type="GO" id="GO:0003677">
    <property type="term" value="F:DNA binding"/>
    <property type="evidence" value="ECO:0007669"/>
    <property type="project" value="InterPro"/>
</dbReference>
<comment type="caution">
    <text evidence="3">The sequence shown here is derived from an EMBL/GenBank/DDBJ whole genome shotgun (WGS) entry which is preliminary data.</text>
</comment>
<dbReference type="SUPFAM" id="SSF56349">
    <property type="entry name" value="DNA breaking-rejoining enzymes"/>
    <property type="match status" value="1"/>
</dbReference>
<dbReference type="GO" id="GO:0006310">
    <property type="term" value="P:DNA recombination"/>
    <property type="evidence" value="ECO:0007669"/>
    <property type="project" value="UniProtKB-KW"/>
</dbReference>
<dbReference type="PROSITE" id="PS51898">
    <property type="entry name" value="TYR_RECOMBINASE"/>
    <property type="match status" value="1"/>
</dbReference>
<dbReference type="PANTHER" id="PTHR30349:SF64">
    <property type="entry name" value="PROPHAGE INTEGRASE INTD-RELATED"/>
    <property type="match status" value="1"/>
</dbReference>
<dbReference type="InterPro" id="IPR002104">
    <property type="entry name" value="Integrase_catalytic"/>
</dbReference>
<protein>
    <recommendedName>
        <fullName evidence="2">Tyr recombinase domain-containing protein</fullName>
    </recommendedName>
</protein>
<dbReference type="InterPro" id="IPR013762">
    <property type="entry name" value="Integrase-like_cat_sf"/>
</dbReference>
<dbReference type="PANTHER" id="PTHR30349">
    <property type="entry name" value="PHAGE INTEGRASE-RELATED"/>
    <property type="match status" value="1"/>
</dbReference>
<feature type="domain" description="Tyr recombinase" evidence="2">
    <location>
        <begin position="1"/>
        <end position="169"/>
    </location>
</feature>
<dbReference type="AlphaFoldDB" id="X1MV69"/>
<gene>
    <name evidence="3" type="ORF">S06H3_34696</name>
</gene>